<sequence>MNNNQKTSDDVLDDNASVEIVGLDKLEKEEPGDSTVNTSDYGDDVDDTTPEEAEEMLEKANEIIK</sequence>
<comment type="caution">
    <text evidence="2">The sequence shown here is derived from an EMBL/GenBank/DDBJ whole genome shotgun (WGS) entry which is preliminary data.</text>
</comment>
<evidence type="ECO:0000256" key="1">
    <source>
        <dbReference type="SAM" id="MobiDB-lite"/>
    </source>
</evidence>
<proteinExistence type="predicted"/>
<reference evidence="2 3" key="1">
    <citation type="journal article" date="2016" name="Nat. Commun.">
        <title>Thousands of microbial genomes shed light on interconnected biogeochemical processes in an aquifer system.</title>
        <authorList>
            <person name="Anantharaman K."/>
            <person name="Brown C.T."/>
            <person name="Hug L.A."/>
            <person name="Sharon I."/>
            <person name="Castelle C.J."/>
            <person name="Probst A.J."/>
            <person name="Thomas B.C."/>
            <person name="Singh A."/>
            <person name="Wilkins M.J."/>
            <person name="Karaoz U."/>
            <person name="Brodie E.L."/>
            <person name="Williams K.H."/>
            <person name="Hubbard S.S."/>
            <person name="Banfield J.F."/>
        </authorList>
    </citation>
    <scope>NUCLEOTIDE SEQUENCE [LARGE SCALE GENOMIC DNA]</scope>
</reference>
<feature type="compositionally biased region" description="Acidic residues" evidence="1">
    <location>
        <begin position="41"/>
        <end position="55"/>
    </location>
</feature>
<protein>
    <submittedName>
        <fullName evidence="2">Uncharacterized protein</fullName>
    </submittedName>
</protein>
<organism evidence="2 3">
    <name type="scientific">Candidatus Yanofskybacteria bacterium RIFCSPHIGHO2_01_FULL_41_26</name>
    <dbReference type="NCBI Taxonomy" id="1802661"/>
    <lineage>
        <taxon>Bacteria</taxon>
        <taxon>Candidatus Yanofskyibacteriota</taxon>
    </lineage>
</organism>
<name>A0A1F8EDL2_9BACT</name>
<evidence type="ECO:0000313" key="2">
    <source>
        <dbReference type="EMBL" id="OGM98055.1"/>
    </source>
</evidence>
<dbReference type="AlphaFoldDB" id="A0A1F8EDL2"/>
<dbReference type="EMBL" id="MGJB01000018">
    <property type="protein sequence ID" value="OGM98055.1"/>
    <property type="molecule type" value="Genomic_DNA"/>
</dbReference>
<accession>A0A1F8EDL2</accession>
<feature type="region of interest" description="Disordered" evidence="1">
    <location>
        <begin position="24"/>
        <end position="65"/>
    </location>
</feature>
<dbReference type="STRING" id="1802661.A2649_01840"/>
<evidence type="ECO:0000313" key="3">
    <source>
        <dbReference type="Proteomes" id="UP000176893"/>
    </source>
</evidence>
<dbReference type="Proteomes" id="UP000176893">
    <property type="component" value="Unassembled WGS sequence"/>
</dbReference>
<feature type="compositionally biased region" description="Basic and acidic residues" evidence="1">
    <location>
        <begin position="56"/>
        <end position="65"/>
    </location>
</feature>
<gene>
    <name evidence="2" type="ORF">A2649_01840</name>
</gene>